<accession>A0A2H0BDW5</accession>
<sequence length="77" mass="8733">MTQKVIKVGDSVAVIIPKRSLNDLGIRPGDRVNVEVDKKQRRVSFSPAIAEVDKELLSWTKKFIERYRPALEALANK</sequence>
<evidence type="ECO:0000259" key="1">
    <source>
        <dbReference type="SMART" id="SM00966"/>
    </source>
</evidence>
<evidence type="ECO:0000313" key="3">
    <source>
        <dbReference type="Proteomes" id="UP000229794"/>
    </source>
</evidence>
<dbReference type="SMART" id="SM00966">
    <property type="entry name" value="SpoVT_AbrB"/>
    <property type="match status" value="1"/>
</dbReference>
<reference evidence="2 3" key="1">
    <citation type="submission" date="2017-09" db="EMBL/GenBank/DDBJ databases">
        <title>Depth-based differentiation of microbial function through sediment-hosted aquifers and enrichment of novel symbionts in the deep terrestrial subsurface.</title>
        <authorList>
            <person name="Probst A.J."/>
            <person name="Ladd B."/>
            <person name="Jarett J.K."/>
            <person name="Geller-Mcgrath D.E."/>
            <person name="Sieber C.M."/>
            <person name="Emerson J.B."/>
            <person name="Anantharaman K."/>
            <person name="Thomas B.C."/>
            <person name="Malmstrom R."/>
            <person name="Stieglmeier M."/>
            <person name="Klingl A."/>
            <person name="Woyke T."/>
            <person name="Ryan C.M."/>
            <person name="Banfield J.F."/>
        </authorList>
    </citation>
    <scope>NUCLEOTIDE SEQUENCE [LARGE SCALE GENOMIC DNA]</scope>
    <source>
        <strain evidence="2">CG22_combo_CG10-13_8_21_14_all_42_17</strain>
    </source>
</reference>
<dbReference type="Proteomes" id="UP000229794">
    <property type="component" value="Unassembled WGS sequence"/>
</dbReference>
<dbReference type="Pfam" id="PF04014">
    <property type="entry name" value="MazE_antitoxin"/>
    <property type="match status" value="1"/>
</dbReference>
<comment type="caution">
    <text evidence="2">The sequence shown here is derived from an EMBL/GenBank/DDBJ whole genome shotgun (WGS) entry which is preliminary data.</text>
</comment>
<dbReference type="InterPro" id="IPR007159">
    <property type="entry name" value="SpoVT-AbrB_dom"/>
</dbReference>
<organism evidence="2 3">
    <name type="scientific">Candidatus Zambryskibacteria bacterium CG22_combo_CG10-13_8_21_14_all_42_17</name>
    <dbReference type="NCBI Taxonomy" id="1975118"/>
    <lineage>
        <taxon>Bacteria</taxon>
        <taxon>Candidatus Zambryskiibacteriota</taxon>
    </lineage>
</organism>
<dbReference type="Gene3D" id="2.10.260.10">
    <property type="match status" value="1"/>
</dbReference>
<dbReference type="EMBL" id="PCST01000015">
    <property type="protein sequence ID" value="PIP55826.1"/>
    <property type="molecule type" value="Genomic_DNA"/>
</dbReference>
<dbReference type="AlphaFoldDB" id="A0A2H0BDW5"/>
<dbReference type="GO" id="GO:0003677">
    <property type="term" value="F:DNA binding"/>
    <property type="evidence" value="ECO:0007669"/>
    <property type="project" value="InterPro"/>
</dbReference>
<protein>
    <recommendedName>
        <fullName evidence="1">SpoVT-AbrB domain-containing protein</fullName>
    </recommendedName>
</protein>
<gene>
    <name evidence="2" type="ORF">COX06_01165</name>
</gene>
<dbReference type="SUPFAM" id="SSF89447">
    <property type="entry name" value="AbrB/MazE/MraZ-like"/>
    <property type="match status" value="1"/>
</dbReference>
<proteinExistence type="predicted"/>
<evidence type="ECO:0000313" key="2">
    <source>
        <dbReference type="EMBL" id="PIP55826.1"/>
    </source>
</evidence>
<dbReference type="InterPro" id="IPR037914">
    <property type="entry name" value="SpoVT-AbrB_sf"/>
</dbReference>
<feature type="domain" description="SpoVT-AbrB" evidence="1">
    <location>
        <begin position="6"/>
        <end position="53"/>
    </location>
</feature>
<name>A0A2H0BDW5_9BACT</name>